<name>A0ABN3A964_9ACTN</name>
<gene>
    <name evidence="2" type="ORF">GCM10009727_65480</name>
</gene>
<evidence type="ECO:0000256" key="1">
    <source>
        <dbReference type="SAM" id="MobiDB-lite"/>
    </source>
</evidence>
<evidence type="ECO:0000313" key="3">
    <source>
        <dbReference type="Proteomes" id="UP001501020"/>
    </source>
</evidence>
<evidence type="ECO:0000313" key="2">
    <source>
        <dbReference type="EMBL" id="GAA2156578.1"/>
    </source>
</evidence>
<feature type="region of interest" description="Disordered" evidence="1">
    <location>
        <begin position="20"/>
        <end position="100"/>
    </location>
</feature>
<reference evidence="2 3" key="1">
    <citation type="journal article" date="2019" name="Int. J. Syst. Evol. Microbiol.">
        <title>The Global Catalogue of Microorganisms (GCM) 10K type strain sequencing project: providing services to taxonomists for standard genome sequencing and annotation.</title>
        <authorList>
            <consortium name="The Broad Institute Genomics Platform"/>
            <consortium name="The Broad Institute Genome Sequencing Center for Infectious Disease"/>
            <person name="Wu L."/>
            <person name="Ma J."/>
        </authorList>
    </citation>
    <scope>NUCLEOTIDE SEQUENCE [LARGE SCALE GENOMIC DNA]</scope>
    <source>
        <strain evidence="2 3">JCM 13850</strain>
    </source>
</reference>
<proteinExistence type="predicted"/>
<organism evidence="2 3">
    <name type="scientific">Actinomadura napierensis</name>
    <dbReference type="NCBI Taxonomy" id="267854"/>
    <lineage>
        <taxon>Bacteria</taxon>
        <taxon>Bacillati</taxon>
        <taxon>Actinomycetota</taxon>
        <taxon>Actinomycetes</taxon>
        <taxon>Streptosporangiales</taxon>
        <taxon>Thermomonosporaceae</taxon>
        <taxon>Actinomadura</taxon>
    </lineage>
</organism>
<comment type="caution">
    <text evidence="2">The sequence shown here is derived from an EMBL/GenBank/DDBJ whole genome shotgun (WGS) entry which is preliminary data.</text>
</comment>
<dbReference type="EMBL" id="BAAAMR010000072">
    <property type="protein sequence ID" value="GAA2156578.1"/>
    <property type="molecule type" value="Genomic_DNA"/>
</dbReference>
<accession>A0ABN3A964</accession>
<protein>
    <submittedName>
        <fullName evidence="2">Uncharacterized protein</fullName>
    </submittedName>
</protein>
<dbReference type="Proteomes" id="UP001501020">
    <property type="component" value="Unassembled WGS sequence"/>
</dbReference>
<sequence>MLCNMAMECPARAAAFAAAQPQRQARMPQVVRPFRQRRSELGPPDRLAVDGRQSIPALAAAADRPQPSHVRPQDGDQFRTGRNGTLHTVRASLEAGDDAA</sequence>
<keyword evidence="3" id="KW-1185">Reference proteome</keyword>
<feature type="compositionally biased region" description="Low complexity" evidence="1">
    <location>
        <begin position="20"/>
        <end position="33"/>
    </location>
</feature>